<evidence type="ECO:0000313" key="1">
    <source>
        <dbReference type="EMBL" id="MDX8045988.1"/>
    </source>
</evidence>
<dbReference type="EMBL" id="JAWZSR010000004">
    <property type="protein sequence ID" value="MDX8045988.1"/>
    <property type="molecule type" value="Genomic_DNA"/>
</dbReference>
<sequence>MIKSRKIQIVTCLLMMVVLLLLVLTKKTTEEAITYFPPDSSITFAEANTDIELFDMDNNKYFVNWIANSSLEEEIFLRQDVSLIYMDGYLKGIKGLWKESAKEIILDASFEEDESHFYQAISFHHGENHYENDDIRSIQQMSTDNLYIMNSPQKGFLSFEQPSSPTQLKWKEKHDALMEQQKQLVWNDWINDANIEVERYEMYPLIDIIQFQDKPLNDLTQEETNRIIGQLWEGLYRNYIIPIADGLITDKQFMPLILIDKQNDHLIVLFNEDNNKVKILSQQLSID</sequence>
<organism evidence="1 2">
    <name type="scientific">Gracilibacillus pellucidus</name>
    <dbReference type="NCBI Taxonomy" id="3095368"/>
    <lineage>
        <taxon>Bacteria</taxon>
        <taxon>Bacillati</taxon>
        <taxon>Bacillota</taxon>
        <taxon>Bacilli</taxon>
        <taxon>Bacillales</taxon>
        <taxon>Bacillaceae</taxon>
        <taxon>Gracilibacillus</taxon>
    </lineage>
</organism>
<protein>
    <submittedName>
        <fullName evidence="1">Uncharacterized protein</fullName>
    </submittedName>
</protein>
<accession>A0ACC6M4U0</accession>
<name>A0ACC6M4U0_9BACI</name>
<reference evidence="1" key="1">
    <citation type="submission" date="2023-11" db="EMBL/GenBank/DDBJ databases">
        <title>Gracilibacillus pellucida a moderately halophilic bacterium isolated from saline soil in Xinjiang province.</title>
        <authorList>
            <person name="Zhang Z."/>
            <person name="Tan F."/>
            <person name="Wang Y."/>
            <person name="Xia M."/>
        </authorList>
    </citation>
    <scope>NUCLEOTIDE SEQUENCE</scope>
    <source>
        <strain evidence="1">S3-1-1</strain>
    </source>
</reference>
<evidence type="ECO:0000313" key="2">
    <source>
        <dbReference type="Proteomes" id="UP001277972"/>
    </source>
</evidence>
<dbReference type="Proteomes" id="UP001277972">
    <property type="component" value="Unassembled WGS sequence"/>
</dbReference>
<gene>
    <name evidence="1" type="ORF">SH601_08300</name>
</gene>
<proteinExistence type="predicted"/>
<comment type="caution">
    <text evidence="1">The sequence shown here is derived from an EMBL/GenBank/DDBJ whole genome shotgun (WGS) entry which is preliminary data.</text>
</comment>
<keyword evidence="2" id="KW-1185">Reference proteome</keyword>